<dbReference type="Pfam" id="PF04294">
    <property type="entry name" value="VanW"/>
    <property type="match status" value="1"/>
</dbReference>
<feature type="domain" description="YoaR-like putative peptidoglycan binding" evidence="3">
    <location>
        <begin position="186"/>
        <end position="278"/>
    </location>
</feature>
<protein>
    <submittedName>
        <fullName evidence="4">VanW family protein</fullName>
    </submittedName>
</protein>
<reference evidence="5" key="1">
    <citation type="journal article" date="2019" name="Int. J. Syst. Evol. Microbiol.">
        <title>The Global Catalogue of Microorganisms (GCM) 10K type strain sequencing project: providing services to taxonomists for standard genome sequencing and annotation.</title>
        <authorList>
            <consortium name="The Broad Institute Genomics Platform"/>
            <consortium name="The Broad Institute Genome Sequencing Center for Infectious Disease"/>
            <person name="Wu L."/>
            <person name="Ma J."/>
        </authorList>
    </citation>
    <scope>NUCLEOTIDE SEQUENCE [LARGE SCALE GENOMIC DNA]</scope>
    <source>
        <strain evidence="5">JCM 1490</strain>
    </source>
</reference>
<feature type="compositionally biased region" description="Gly residues" evidence="1">
    <location>
        <begin position="665"/>
        <end position="680"/>
    </location>
</feature>
<keyword evidence="2" id="KW-0472">Membrane</keyword>
<keyword evidence="5" id="KW-1185">Reference proteome</keyword>
<feature type="compositionally biased region" description="Pro residues" evidence="1">
    <location>
        <begin position="18"/>
        <end position="33"/>
    </location>
</feature>
<feature type="region of interest" description="Disordered" evidence="1">
    <location>
        <begin position="652"/>
        <end position="680"/>
    </location>
</feature>
<comment type="caution">
    <text evidence="4">The sequence shown here is derived from an EMBL/GenBank/DDBJ whole genome shotgun (WGS) entry which is preliminary data.</text>
</comment>
<feature type="domain" description="YoaR-like putative peptidoglycan binding" evidence="3">
    <location>
        <begin position="348"/>
        <end position="408"/>
    </location>
</feature>
<gene>
    <name evidence="4" type="ORF">ACFQQL_07685</name>
</gene>
<dbReference type="InterPro" id="IPR022029">
    <property type="entry name" value="YoaR-like_PG-bd"/>
</dbReference>
<keyword evidence="2" id="KW-1133">Transmembrane helix</keyword>
<evidence type="ECO:0000313" key="4">
    <source>
        <dbReference type="EMBL" id="MFC7404987.1"/>
    </source>
</evidence>
<keyword evidence="2" id="KW-0812">Transmembrane</keyword>
<dbReference type="RefSeq" id="WP_382392897.1">
    <property type="nucleotide sequence ID" value="NZ_JBHTCQ010000001.1"/>
</dbReference>
<dbReference type="Pfam" id="PF12229">
    <property type="entry name" value="PG_binding_4"/>
    <property type="match status" value="2"/>
</dbReference>
<evidence type="ECO:0000259" key="3">
    <source>
        <dbReference type="Pfam" id="PF12229"/>
    </source>
</evidence>
<dbReference type="InterPro" id="IPR052913">
    <property type="entry name" value="Glycopeptide_resist_protein"/>
</dbReference>
<evidence type="ECO:0000313" key="5">
    <source>
        <dbReference type="Proteomes" id="UP001596455"/>
    </source>
</evidence>
<proteinExistence type="predicted"/>
<dbReference type="EMBL" id="JBHTCQ010000001">
    <property type="protein sequence ID" value="MFC7404987.1"/>
    <property type="molecule type" value="Genomic_DNA"/>
</dbReference>
<evidence type="ECO:0000256" key="1">
    <source>
        <dbReference type="SAM" id="MobiDB-lite"/>
    </source>
</evidence>
<dbReference type="InterPro" id="IPR007391">
    <property type="entry name" value="Vancomycin_resist_VanW"/>
</dbReference>
<sequence length="680" mass="71509">MSDLDRVLDRRQQDGEDAPPPPPDAAPPPPPDATPSDAEAPEDTHRYEDAGRPGQDVPPGPGRDAPQEDGASTAVVPAVSDTPGGNTTDGGSPLVGFEEERPRRGRRRALTALVVLVVLAAAYVGVAWFLGDRVPNGTTVAGVPIGGMPAAEARSTLDEELGPVAREPIPVTVGDGVSSIDPAATGMTFDAAATTDELVGFTLDPRVLWGRLFGLGAVEPVTTVDEPALRESLTSAATELDVAPVEGAIAYSGVSPDVTEPEPGTAVDVDAAVTAVADRWLTEERPLELPTEEVPPTVGQDAVQSALEDLAEPLVSGPVTVKVGDRIAEVPPEQLARHATFVADGDRLRLELDGERLADAVVDINPDIEVAGEDARIVLGSDGPEIQPSTTGRGFDPERLADAVHEAGTSSRRTAEVQLVESEPEFTTEDAEALGVHEVIAEFSTPMPYDPVRTSNLETGAAKASGTLVMPGEEFSLLDAIGPISEANGYVSSGVVEDGFESTATGGGLSQLSTTLYNVAFLAGMDDVAHTPHSRWFDRYPQGREATLWEPSTDMVWRNNTDHGVLVEAWVSSDQVHARLWGTDVWDVETWTSDPYDVVEPQTVYNPSPECIPESGGQSGFSVTVTRQRSRDGGPVDEQTWNWTYSPWNHVVCGSPPSDEERSGGGDGGGRNGGGNGGGD</sequence>
<dbReference type="PANTHER" id="PTHR35788">
    <property type="entry name" value="EXPORTED PROTEIN-RELATED"/>
    <property type="match status" value="1"/>
</dbReference>
<accession>A0ABW2Q8A0</accession>
<feature type="transmembrane region" description="Helical" evidence="2">
    <location>
        <begin position="109"/>
        <end position="130"/>
    </location>
</feature>
<dbReference type="PANTHER" id="PTHR35788:SF1">
    <property type="entry name" value="EXPORTED PROTEIN"/>
    <property type="match status" value="1"/>
</dbReference>
<organism evidence="4 5">
    <name type="scientific">Georgenia alba</name>
    <dbReference type="NCBI Taxonomy" id="2233858"/>
    <lineage>
        <taxon>Bacteria</taxon>
        <taxon>Bacillati</taxon>
        <taxon>Actinomycetota</taxon>
        <taxon>Actinomycetes</taxon>
        <taxon>Micrococcales</taxon>
        <taxon>Bogoriellaceae</taxon>
        <taxon>Georgenia</taxon>
    </lineage>
</organism>
<feature type="compositionally biased region" description="Basic and acidic residues" evidence="1">
    <location>
        <begin position="42"/>
        <end position="51"/>
    </location>
</feature>
<evidence type="ECO:0000256" key="2">
    <source>
        <dbReference type="SAM" id="Phobius"/>
    </source>
</evidence>
<feature type="region of interest" description="Disordered" evidence="1">
    <location>
        <begin position="1"/>
        <end position="104"/>
    </location>
</feature>
<name>A0ABW2Q8A0_9MICO</name>
<dbReference type="Proteomes" id="UP001596455">
    <property type="component" value="Unassembled WGS sequence"/>
</dbReference>
<feature type="compositionally biased region" description="Basic and acidic residues" evidence="1">
    <location>
        <begin position="1"/>
        <end position="14"/>
    </location>
</feature>